<dbReference type="PANTHER" id="PTHR24177:SF473">
    <property type="entry name" value="PROTEIN, PUTATIVE-RELATED"/>
    <property type="match status" value="1"/>
</dbReference>
<dbReference type="FunFam" id="1.25.40.20:FF:000594">
    <property type="entry name" value="Uncharacterized protein"/>
    <property type="match status" value="1"/>
</dbReference>
<reference evidence="2 3" key="1">
    <citation type="submission" date="2018-09" db="EMBL/GenBank/DDBJ databases">
        <title>A high-quality reference genome of wild soybean provides a powerful tool to mine soybean genomes.</title>
        <authorList>
            <person name="Xie M."/>
            <person name="Chung C.Y.L."/>
            <person name="Li M.-W."/>
            <person name="Wong F.-L."/>
            <person name="Chan T.-F."/>
            <person name="Lam H.-M."/>
        </authorList>
    </citation>
    <scope>NUCLEOTIDE SEQUENCE [LARGE SCALE GENOMIC DNA]</scope>
    <source>
        <strain evidence="3">cv. W05</strain>
        <tissue evidence="2">Hypocotyl of etiolated seedlings</tissue>
    </source>
</reference>
<organism evidence="2 3">
    <name type="scientific">Glycine soja</name>
    <name type="common">Wild soybean</name>
    <dbReference type="NCBI Taxonomy" id="3848"/>
    <lineage>
        <taxon>Eukaryota</taxon>
        <taxon>Viridiplantae</taxon>
        <taxon>Streptophyta</taxon>
        <taxon>Embryophyta</taxon>
        <taxon>Tracheophyta</taxon>
        <taxon>Spermatophyta</taxon>
        <taxon>Magnoliopsida</taxon>
        <taxon>eudicotyledons</taxon>
        <taxon>Gunneridae</taxon>
        <taxon>Pentapetalae</taxon>
        <taxon>rosids</taxon>
        <taxon>fabids</taxon>
        <taxon>Fabales</taxon>
        <taxon>Fabaceae</taxon>
        <taxon>Papilionoideae</taxon>
        <taxon>50 kb inversion clade</taxon>
        <taxon>NPAAA clade</taxon>
        <taxon>indigoferoid/millettioid clade</taxon>
        <taxon>Phaseoleae</taxon>
        <taxon>Glycine</taxon>
        <taxon>Glycine subgen. Soja</taxon>
    </lineage>
</organism>
<comment type="caution">
    <text evidence="2">The sequence shown here is derived from an EMBL/GenBank/DDBJ whole genome shotgun (WGS) entry which is preliminary data.</text>
</comment>
<dbReference type="AlphaFoldDB" id="A0A445I902"/>
<evidence type="ECO:0000313" key="3">
    <source>
        <dbReference type="Proteomes" id="UP000289340"/>
    </source>
</evidence>
<evidence type="ECO:0000313" key="2">
    <source>
        <dbReference type="EMBL" id="RZB82358.1"/>
    </source>
</evidence>
<protein>
    <submittedName>
        <fullName evidence="2">Uncharacterized protein</fullName>
    </submittedName>
</protein>
<proteinExistence type="predicted"/>
<keyword evidence="3" id="KW-1185">Reference proteome</keyword>
<dbReference type="PANTHER" id="PTHR24177">
    <property type="entry name" value="CASKIN"/>
    <property type="match status" value="1"/>
</dbReference>
<dbReference type="Proteomes" id="UP000289340">
    <property type="component" value="Chromosome 11"/>
</dbReference>
<dbReference type="EMBL" id="QZWG01000011">
    <property type="protein sequence ID" value="RZB82358.1"/>
    <property type="molecule type" value="Genomic_DNA"/>
</dbReference>
<name>A0A445I902_GLYSO</name>
<dbReference type="InterPro" id="IPR002110">
    <property type="entry name" value="Ankyrin_rpt"/>
</dbReference>
<gene>
    <name evidence="2" type="ORF">D0Y65_031493</name>
</gene>
<sequence>MDEIPIIGLTDSDGFKLEKTYKRQIYIAAASENWSDEASSYFKTHPHWWRISLSARGITAFHVAVSMRNTSFVEKLVDRMDFQDLEICMADGNTDFCLTAITGNVKIAEILLGKSPRLLWIRGQKDMLPIQLASSAGHIPMTEFLFQKTQEDLHNSIPFEDMVKLFFLTIDNNIYPVTSKLLDRYPKLVTIENEEGLTPLQMLAQFSLCKETTGHQEIASLLFNAMDNEKECLSYVQLSTAMFDAAKSGNIMILEFLLKDHPDLLFEVDCKEQRSLLHIAMLYRQESVYRLILNKGDSKKVMIQLIDFEGNNILHLAGMPARPEERFGLSTDHVLMHSEERWFQAVEKMVPPVMKRMKNKKGLTPKELFSVTQRVAQRSSI</sequence>
<dbReference type="GO" id="GO:0005886">
    <property type="term" value="C:plasma membrane"/>
    <property type="evidence" value="ECO:0007669"/>
    <property type="project" value="UniProtKB-SubCell"/>
</dbReference>
<comment type="subcellular location">
    <subcellularLocation>
        <location evidence="1">Cell membrane</location>
        <topology evidence="1">Peripheral membrane protein</topology>
        <orientation evidence="1">Cytoplasmic side</orientation>
    </subcellularLocation>
</comment>
<evidence type="ECO:0000256" key="1">
    <source>
        <dbReference type="ARBA" id="ARBA00004413"/>
    </source>
</evidence>
<dbReference type="Gene3D" id="1.25.40.20">
    <property type="entry name" value="Ankyrin repeat-containing domain"/>
    <property type="match status" value="2"/>
</dbReference>
<dbReference type="SUPFAM" id="SSF48403">
    <property type="entry name" value="Ankyrin repeat"/>
    <property type="match status" value="1"/>
</dbReference>
<dbReference type="SMART" id="SM00248">
    <property type="entry name" value="ANK"/>
    <property type="match status" value="6"/>
</dbReference>
<dbReference type="InterPro" id="IPR036770">
    <property type="entry name" value="Ankyrin_rpt-contain_sf"/>
</dbReference>
<accession>A0A445I902</accession>